<accession>A0A7W3JEQ8</accession>
<dbReference type="InterPro" id="IPR022496">
    <property type="entry name" value="T6A_TsaB"/>
</dbReference>
<dbReference type="Pfam" id="PF00814">
    <property type="entry name" value="TsaD"/>
    <property type="match status" value="1"/>
</dbReference>
<dbReference type="RefSeq" id="WP_182620602.1">
    <property type="nucleotide sequence ID" value="NZ_BAAATF010000001.1"/>
</dbReference>
<dbReference type="InterPro" id="IPR043129">
    <property type="entry name" value="ATPase_NBD"/>
</dbReference>
<feature type="region of interest" description="Disordered" evidence="1">
    <location>
        <begin position="224"/>
        <end position="258"/>
    </location>
</feature>
<gene>
    <name evidence="3" type="ORF">FHX71_005498</name>
</gene>
<feature type="domain" description="Gcp-like" evidence="2">
    <location>
        <begin position="32"/>
        <end position="136"/>
    </location>
</feature>
<evidence type="ECO:0000259" key="2">
    <source>
        <dbReference type="Pfam" id="PF00814"/>
    </source>
</evidence>
<dbReference type="SUPFAM" id="SSF53067">
    <property type="entry name" value="Actin-like ATPase domain"/>
    <property type="match status" value="2"/>
</dbReference>
<reference evidence="3 4" key="1">
    <citation type="submission" date="2020-07" db="EMBL/GenBank/DDBJ databases">
        <title>Sequencing the genomes of 1000 actinobacteria strains.</title>
        <authorList>
            <person name="Klenk H.-P."/>
        </authorList>
    </citation>
    <scope>NUCLEOTIDE SEQUENCE [LARGE SCALE GENOMIC DNA]</scope>
    <source>
        <strain evidence="3 4">DSM 44121</strain>
    </source>
</reference>
<proteinExistence type="predicted"/>
<evidence type="ECO:0000256" key="1">
    <source>
        <dbReference type="SAM" id="MobiDB-lite"/>
    </source>
</evidence>
<dbReference type="Gene3D" id="3.30.420.40">
    <property type="match status" value="2"/>
</dbReference>
<dbReference type="CDD" id="cd24032">
    <property type="entry name" value="ASKHA_NBD_TsaB"/>
    <property type="match status" value="1"/>
</dbReference>
<sequence>MAVLALDTSAAVAVSLVDEEGARLASRSSDERRRHAESLAPLITEVLDEAGIERADLTAVVAGTGPAPFTGLRVGLVTARTLALSLGVPVLGVPSLDALAVQAVSDLGLRAGAEILATSDARRKEVYWARYRVVAHEGPHGVPVVERTAGPDVDRAGFVAQAQLPLADADTPLPVVVGEGAMLYPEFLPVADDAPLVPDATVLARLALVRREAGEELPTEPLYLRRPDVHEPGVATGSGAGAGASAGPAAASAAGGAA</sequence>
<organism evidence="3 4">
    <name type="scientific">Promicromonospora sukumoe</name>
    <dbReference type="NCBI Taxonomy" id="88382"/>
    <lineage>
        <taxon>Bacteria</taxon>
        <taxon>Bacillati</taxon>
        <taxon>Actinomycetota</taxon>
        <taxon>Actinomycetes</taxon>
        <taxon>Micrococcales</taxon>
        <taxon>Promicromonosporaceae</taxon>
        <taxon>Promicromonospora</taxon>
    </lineage>
</organism>
<dbReference type="GO" id="GO:0002949">
    <property type="term" value="P:tRNA threonylcarbamoyladenosine modification"/>
    <property type="evidence" value="ECO:0007669"/>
    <property type="project" value="InterPro"/>
</dbReference>
<name>A0A7W3JEQ8_9MICO</name>
<feature type="compositionally biased region" description="Low complexity" evidence="1">
    <location>
        <begin position="245"/>
        <end position="258"/>
    </location>
</feature>
<evidence type="ECO:0000313" key="4">
    <source>
        <dbReference type="Proteomes" id="UP000540568"/>
    </source>
</evidence>
<protein>
    <submittedName>
        <fullName evidence="3">tRNA threonylcarbamoyladenosine biosynthesis protein TsaB</fullName>
    </submittedName>
</protein>
<comment type="caution">
    <text evidence="3">The sequence shown here is derived from an EMBL/GenBank/DDBJ whole genome shotgun (WGS) entry which is preliminary data.</text>
</comment>
<dbReference type="PANTHER" id="PTHR11735">
    <property type="entry name" value="TRNA N6-ADENOSINE THREONYLCARBAMOYLTRANSFERASE"/>
    <property type="match status" value="1"/>
</dbReference>
<dbReference type="Proteomes" id="UP000540568">
    <property type="component" value="Unassembled WGS sequence"/>
</dbReference>
<dbReference type="EMBL" id="JACGWV010000003">
    <property type="protein sequence ID" value="MBA8811491.1"/>
    <property type="molecule type" value="Genomic_DNA"/>
</dbReference>
<dbReference type="AlphaFoldDB" id="A0A7W3JEQ8"/>
<dbReference type="InterPro" id="IPR000905">
    <property type="entry name" value="Gcp-like_dom"/>
</dbReference>
<dbReference type="GO" id="GO:0005829">
    <property type="term" value="C:cytosol"/>
    <property type="evidence" value="ECO:0007669"/>
    <property type="project" value="TreeGrafter"/>
</dbReference>
<dbReference type="PANTHER" id="PTHR11735:SF11">
    <property type="entry name" value="TRNA THREONYLCARBAMOYLADENOSINE BIOSYNTHESIS PROTEIN TSAB"/>
    <property type="match status" value="1"/>
</dbReference>
<keyword evidence="4" id="KW-1185">Reference proteome</keyword>
<dbReference type="NCBIfam" id="TIGR03725">
    <property type="entry name" value="T6A_YeaZ"/>
    <property type="match status" value="1"/>
</dbReference>
<evidence type="ECO:0000313" key="3">
    <source>
        <dbReference type="EMBL" id="MBA8811491.1"/>
    </source>
</evidence>